<reference evidence="3" key="1">
    <citation type="submission" date="2021-03" db="EMBL/GenBank/DDBJ databases">
        <title>Acanthopleuribacteraceae sp. M133.</title>
        <authorList>
            <person name="Wang G."/>
        </authorList>
    </citation>
    <scope>NUCLEOTIDE SEQUENCE</scope>
    <source>
        <strain evidence="3">M133</strain>
    </source>
</reference>
<gene>
    <name evidence="3" type="primary">sctQ</name>
    <name evidence="3" type="ORF">J3U87_01525</name>
</gene>
<protein>
    <submittedName>
        <fullName evidence="3">Type III secretion system cytoplasmic ring protein SctQ</fullName>
    </submittedName>
</protein>
<proteinExistence type="inferred from homology"/>
<dbReference type="PRINTS" id="PR00956">
    <property type="entry name" value="FLGMOTORFLIN"/>
</dbReference>
<dbReference type="Gene3D" id="2.30.330.10">
    <property type="entry name" value="SpoA-like"/>
    <property type="match status" value="1"/>
</dbReference>
<dbReference type="NCBIfam" id="TIGR02551">
    <property type="entry name" value="SpaO_YscQ"/>
    <property type="match status" value="1"/>
</dbReference>
<dbReference type="InterPro" id="IPR036429">
    <property type="entry name" value="SpoA-like_sf"/>
</dbReference>
<feature type="domain" description="Flagellar motor switch protein FliN-like C-terminal" evidence="2">
    <location>
        <begin position="282"/>
        <end position="350"/>
    </location>
</feature>
<dbReference type="GO" id="GO:0009425">
    <property type="term" value="C:bacterial-type flagellum basal body"/>
    <property type="evidence" value="ECO:0007669"/>
    <property type="project" value="InterPro"/>
</dbReference>
<dbReference type="RefSeq" id="WP_237381255.1">
    <property type="nucleotide sequence ID" value="NZ_CP071793.1"/>
</dbReference>
<dbReference type="GO" id="GO:0071978">
    <property type="term" value="P:bacterial-type flagellum-dependent swarming motility"/>
    <property type="evidence" value="ECO:0007669"/>
    <property type="project" value="TreeGrafter"/>
</dbReference>
<evidence type="ECO:0000256" key="1">
    <source>
        <dbReference type="ARBA" id="ARBA00009226"/>
    </source>
</evidence>
<dbReference type="AlphaFoldDB" id="A0A8A4TPW5"/>
<evidence type="ECO:0000313" key="4">
    <source>
        <dbReference type="Proteomes" id="UP000663929"/>
    </source>
</evidence>
<dbReference type="Pfam" id="PF01052">
    <property type="entry name" value="FliMN_C"/>
    <property type="match status" value="1"/>
</dbReference>
<dbReference type="InterPro" id="IPR013385">
    <property type="entry name" value="T3SS_SpaO/YscQ/SpaO"/>
</dbReference>
<organism evidence="3 4">
    <name type="scientific">Sulfidibacter corallicola</name>
    <dbReference type="NCBI Taxonomy" id="2818388"/>
    <lineage>
        <taxon>Bacteria</taxon>
        <taxon>Pseudomonadati</taxon>
        <taxon>Acidobacteriota</taxon>
        <taxon>Holophagae</taxon>
        <taxon>Acanthopleuribacterales</taxon>
        <taxon>Acanthopleuribacteraceae</taxon>
        <taxon>Sulfidibacter</taxon>
    </lineage>
</organism>
<dbReference type="InterPro" id="IPR001172">
    <property type="entry name" value="FliN_T3SS_HrcQb"/>
</dbReference>
<keyword evidence="4" id="KW-1185">Reference proteome</keyword>
<comment type="similarity">
    <text evidence="1">Belongs to the FliN/MopA/SpaO family.</text>
</comment>
<name>A0A8A4TPW5_SULCO</name>
<evidence type="ECO:0000259" key="2">
    <source>
        <dbReference type="Pfam" id="PF01052"/>
    </source>
</evidence>
<dbReference type="EMBL" id="CP071793">
    <property type="protein sequence ID" value="QTD51122.1"/>
    <property type="molecule type" value="Genomic_DNA"/>
</dbReference>
<sequence>MPLTTKSKIRPRAFRPRKIPSHEAYLYNRIFRKNGCMTLTLGDVAYTLIFSPTPIHYEPIIAFEIGAGESQVRIGLEHMGFMNDQHQMLLGQSIEDLPDELRAAVFELIQEDVMRRFEAWSGLHSRIRQLLYPIQERDTFDRFMEGYGRTLHFRLIRTSDGQPIRGHISFRGNAMALFADLLEKVQQVALGNWSSLPFPASLEIGRTRLRFEDLSGLDRHDIVLMDNHAFAREGKASLSFPGGLVLGGPLQTQEHQQNQQLIVESMHMNQHEHTDASQAGGLDELEVDLVFEVGRKSLTLGDLRAIQAGFVIDLEHNLDKPITIRANGKVIGSGELVQVEDNLGVRFLELFDGQD</sequence>
<dbReference type="GO" id="GO:0030254">
    <property type="term" value="P:protein secretion by the type III secretion system"/>
    <property type="evidence" value="ECO:0007669"/>
    <property type="project" value="InterPro"/>
</dbReference>
<dbReference type="GO" id="GO:0050918">
    <property type="term" value="P:positive chemotaxis"/>
    <property type="evidence" value="ECO:0007669"/>
    <property type="project" value="TreeGrafter"/>
</dbReference>
<accession>A0A8A4TPW5</accession>
<dbReference type="GO" id="GO:0003774">
    <property type="term" value="F:cytoskeletal motor activity"/>
    <property type="evidence" value="ECO:0007669"/>
    <property type="project" value="InterPro"/>
</dbReference>
<dbReference type="InterPro" id="IPR001543">
    <property type="entry name" value="FliN-like_C"/>
</dbReference>
<dbReference type="PANTHER" id="PTHR30034">
    <property type="entry name" value="FLAGELLAR MOTOR SWITCH PROTEIN FLIM"/>
    <property type="match status" value="1"/>
</dbReference>
<dbReference type="Proteomes" id="UP000663929">
    <property type="component" value="Chromosome"/>
</dbReference>
<dbReference type="PANTHER" id="PTHR30034:SF6">
    <property type="entry name" value="YOP PROTEINS TRANSLOCATION PROTEIN Q"/>
    <property type="match status" value="1"/>
</dbReference>
<dbReference type="KEGG" id="scor:J3U87_01525"/>
<dbReference type="SUPFAM" id="SSF101801">
    <property type="entry name" value="Surface presentation of antigens (SPOA)"/>
    <property type="match status" value="1"/>
</dbReference>
<evidence type="ECO:0000313" key="3">
    <source>
        <dbReference type="EMBL" id="QTD51122.1"/>
    </source>
</evidence>